<protein>
    <recommendedName>
        <fullName evidence="6">Major facilitator superfamily (MFS) profile domain-containing protein</fullName>
    </recommendedName>
</protein>
<evidence type="ECO:0000256" key="5">
    <source>
        <dbReference type="SAM" id="Phobius"/>
    </source>
</evidence>
<feature type="transmembrane region" description="Helical" evidence="5">
    <location>
        <begin position="387"/>
        <end position="407"/>
    </location>
</feature>
<keyword evidence="2 5" id="KW-0812">Transmembrane</keyword>
<dbReference type="SUPFAM" id="SSF103473">
    <property type="entry name" value="MFS general substrate transporter"/>
    <property type="match status" value="1"/>
</dbReference>
<evidence type="ECO:0000256" key="2">
    <source>
        <dbReference type="ARBA" id="ARBA00022692"/>
    </source>
</evidence>
<dbReference type="PROSITE" id="PS00216">
    <property type="entry name" value="SUGAR_TRANSPORT_1"/>
    <property type="match status" value="1"/>
</dbReference>
<comment type="subcellular location">
    <subcellularLocation>
        <location evidence="1">Membrane</location>
        <topology evidence="1">Multi-pass membrane protein</topology>
    </subcellularLocation>
</comment>
<name>A0A1B6LV44_9HEMI</name>
<organism evidence="7">
    <name type="scientific">Graphocephala atropunctata</name>
    <dbReference type="NCBI Taxonomy" id="36148"/>
    <lineage>
        <taxon>Eukaryota</taxon>
        <taxon>Metazoa</taxon>
        <taxon>Ecdysozoa</taxon>
        <taxon>Arthropoda</taxon>
        <taxon>Hexapoda</taxon>
        <taxon>Insecta</taxon>
        <taxon>Pterygota</taxon>
        <taxon>Neoptera</taxon>
        <taxon>Paraneoptera</taxon>
        <taxon>Hemiptera</taxon>
        <taxon>Auchenorrhyncha</taxon>
        <taxon>Membracoidea</taxon>
        <taxon>Cicadellidae</taxon>
        <taxon>Cicadellinae</taxon>
        <taxon>Cicadellini</taxon>
        <taxon>Graphocephala</taxon>
    </lineage>
</organism>
<dbReference type="EMBL" id="GEBQ01012424">
    <property type="protein sequence ID" value="JAT27553.1"/>
    <property type="molecule type" value="Transcribed_RNA"/>
</dbReference>
<dbReference type="CDD" id="cd17317">
    <property type="entry name" value="MFS_SLC22"/>
    <property type="match status" value="1"/>
</dbReference>
<accession>A0A1B6LV44</accession>
<evidence type="ECO:0000256" key="1">
    <source>
        <dbReference type="ARBA" id="ARBA00004141"/>
    </source>
</evidence>
<evidence type="ECO:0000256" key="4">
    <source>
        <dbReference type="ARBA" id="ARBA00023136"/>
    </source>
</evidence>
<feature type="transmembrane region" description="Helical" evidence="5">
    <location>
        <begin position="419"/>
        <end position="436"/>
    </location>
</feature>
<proteinExistence type="predicted"/>
<dbReference type="PANTHER" id="PTHR24064">
    <property type="entry name" value="SOLUTE CARRIER FAMILY 22 MEMBER"/>
    <property type="match status" value="1"/>
</dbReference>
<feature type="transmembrane region" description="Helical" evidence="5">
    <location>
        <begin position="354"/>
        <end position="375"/>
    </location>
</feature>
<feature type="transmembrane region" description="Helical" evidence="5">
    <location>
        <begin position="239"/>
        <end position="257"/>
    </location>
</feature>
<dbReference type="InterPro" id="IPR005828">
    <property type="entry name" value="MFS_sugar_transport-like"/>
</dbReference>
<feature type="transmembrane region" description="Helical" evidence="5">
    <location>
        <begin position="263"/>
        <end position="281"/>
    </location>
</feature>
<dbReference type="Pfam" id="PF00083">
    <property type="entry name" value="Sugar_tr"/>
    <property type="match status" value="1"/>
</dbReference>
<keyword evidence="4 5" id="KW-0472">Membrane</keyword>
<dbReference type="AlphaFoldDB" id="A0A1B6LV44"/>
<evidence type="ECO:0000313" key="7">
    <source>
        <dbReference type="EMBL" id="JAT27553.1"/>
    </source>
</evidence>
<feature type="transmembrane region" description="Helical" evidence="5">
    <location>
        <begin position="147"/>
        <end position="169"/>
    </location>
</feature>
<reference evidence="7" key="1">
    <citation type="submission" date="2015-11" db="EMBL/GenBank/DDBJ databases">
        <title>De novo transcriptome assembly of four potential Pierce s Disease insect vectors from Arizona vineyards.</title>
        <authorList>
            <person name="Tassone E.E."/>
        </authorList>
    </citation>
    <scope>NUCLEOTIDE SEQUENCE</scope>
</reference>
<dbReference type="InterPro" id="IPR020846">
    <property type="entry name" value="MFS_dom"/>
</dbReference>
<keyword evidence="3 5" id="KW-1133">Transmembrane helix</keyword>
<dbReference type="GO" id="GO:0022857">
    <property type="term" value="F:transmembrane transporter activity"/>
    <property type="evidence" value="ECO:0007669"/>
    <property type="project" value="InterPro"/>
</dbReference>
<feature type="domain" description="Major facilitator superfamily (MFS) profile" evidence="6">
    <location>
        <begin position="107"/>
        <end position="528"/>
    </location>
</feature>
<evidence type="ECO:0000256" key="3">
    <source>
        <dbReference type="ARBA" id="ARBA00022989"/>
    </source>
</evidence>
<feature type="transmembrane region" description="Helical" evidence="5">
    <location>
        <begin position="176"/>
        <end position="194"/>
    </location>
</feature>
<gene>
    <name evidence="7" type="ORF">g.21690</name>
</gene>
<feature type="transmembrane region" description="Helical" evidence="5">
    <location>
        <begin position="502"/>
        <end position="521"/>
    </location>
</feature>
<dbReference type="GO" id="GO:0016020">
    <property type="term" value="C:membrane"/>
    <property type="evidence" value="ECO:0007669"/>
    <property type="project" value="UniProtKB-SubCell"/>
</dbReference>
<dbReference type="Gene3D" id="1.20.1250.20">
    <property type="entry name" value="MFS general substrate transporter like domains"/>
    <property type="match status" value="1"/>
</dbReference>
<dbReference type="PROSITE" id="PS50850">
    <property type="entry name" value="MFS"/>
    <property type="match status" value="1"/>
</dbReference>
<evidence type="ECO:0000259" key="6">
    <source>
        <dbReference type="PROSITE" id="PS50850"/>
    </source>
</evidence>
<sequence length="550" mass="62212">MFPAMDTTKKMDLDTMLKELGQFGRYQLYYYFLLVFPIVFCGYTGLEYVFVTMDIPHRCRVPECEGVSGPVEFSPDWLPRAVPYTEDEEPEQCWRYRPREGDPQPHCPADLFDTNVTVGCGDWVFQEPVRTIVQDFELFCPEDEWKLAAVGSFGVLASFAGLPLAGIFSDRFGRKTTLVVGVVFGAISQLYLSFVNNLTTFLRAQLVLGFMAGFVYGPCFILALEMLSHEKKLLGSMLINIYFCLGEVLLGLAMWWLQDWRPLLRLLSVPMLALVSYFWILPESVRWLYARGKYDEVEKILCSIAETNQTTHKLPAVLEHLRDHSMNRELTLTGNEDSPKSSVSYIQVLQSKIIMFRLVICCFCWMAILFTYYGLTLDSVSIGGNRYVNFILMSLVEIPASVVSLWVPDIPALGRRWTTAGSFFISGAACWAFWLIDEEDEMWDNVLILTGKFCSTLTIAVIYLYTAEIFPTELRTSLLAVCSTVGRLGPLFVPQIPLLADYMNPMILFGAVSMLGGLLILGCPETLNTKLPDTIEEAENIGKTPEHLHT</sequence>
<feature type="transmembrane region" description="Helical" evidence="5">
    <location>
        <begin position="28"/>
        <end position="46"/>
    </location>
</feature>
<dbReference type="InterPro" id="IPR036259">
    <property type="entry name" value="MFS_trans_sf"/>
</dbReference>
<feature type="transmembrane region" description="Helical" evidence="5">
    <location>
        <begin position="206"/>
        <end position="227"/>
    </location>
</feature>
<dbReference type="InterPro" id="IPR005829">
    <property type="entry name" value="Sugar_transporter_CS"/>
</dbReference>
<feature type="transmembrane region" description="Helical" evidence="5">
    <location>
        <begin position="442"/>
        <end position="465"/>
    </location>
</feature>